<accession>A0A016TKD4</accession>
<evidence type="ECO:0000313" key="2">
    <source>
        <dbReference type="Proteomes" id="UP000024635"/>
    </source>
</evidence>
<proteinExistence type="predicted"/>
<reference evidence="2" key="1">
    <citation type="journal article" date="2015" name="Nat. Genet.">
        <title>The genome and transcriptome of the zoonotic hookworm Ancylostoma ceylanicum identify infection-specific gene families.</title>
        <authorList>
            <person name="Schwarz E.M."/>
            <person name="Hu Y."/>
            <person name="Antoshechkin I."/>
            <person name="Miller M.M."/>
            <person name="Sternberg P.W."/>
            <person name="Aroian R.V."/>
        </authorList>
    </citation>
    <scope>NUCLEOTIDE SEQUENCE</scope>
    <source>
        <strain evidence="2">HY135</strain>
    </source>
</reference>
<comment type="caution">
    <text evidence="1">The sequence shown here is derived from an EMBL/GenBank/DDBJ whole genome shotgun (WGS) entry which is preliminary data.</text>
</comment>
<dbReference type="AlphaFoldDB" id="A0A016TKD4"/>
<gene>
    <name evidence="1" type="primary">Acey_s0094.g2766</name>
    <name evidence="1" type="ORF">Y032_0094g2766</name>
</gene>
<sequence>MLLFLSVFLPDRHLLIFKAPSAEIINCWNSAGDVASQNGSTVNSNSPCNVVKALLRLTSAESRQCQYTEAGSSVEKKF</sequence>
<dbReference type="Proteomes" id="UP000024635">
    <property type="component" value="Unassembled WGS sequence"/>
</dbReference>
<organism evidence="1 2">
    <name type="scientific">Ancylostoma ceylanicum</name>
    <dbReference type="NCBI Taxonomy" id="53326"/>
    <lineage>
        <taxon>Eukaryota</taxon>
        <taxon>Metazoa</taxon>
        <taxon>Ecdysozoa</taxon>
        <taxon>Nematoda</taxon>
        <taxon>Chromadorea</taxon>
        <taxon>Rhabditida</taxon>
        <taxon>Rhabditina</taxon>
        <taxon>Rhabditomorpha</taxon>
        <taxon>Strongyloidea</taxon>
        <taxon>Ancylostomatidae</taxon>
        <taxon>Ancylostomatinae</taxon>
        <taxon>Ancylostoma</taxon>
    </lineage>
</organism>
<protein>
    <submittedName>
        <fullName evidence="1">Uncharacterized protein</fullName>
    </submittedName>
</protein>
<keyword evidence="2" id="KW-1185">Reference proteome</keyword>
<name>A0A016TKD4_9BILA</name>
<evidence type="ECO:0000313" key="1">
    <source>
        <dbReference type="EMBL" id="EYC03454.1"/>
    </source>
</evidence>
<dbReference type="EMBL" id="JARK01001430">
    <property type="protein sequence ID" value="EYC03454.1"/>
    <property type="molecule type" value="Genomic_DNA"/>
</dbReference>